<dbReference type="PROSITE" id="PS01081">
    <property type="entry name" value="HTH_TETR_1"/>
    <property type="match status" value="1"/>
</dbReference>
<sequence length="235" mass="25695">MAAPEVPEPRVERMLDSAAELLVRWGYQRVTIDEVARHAGIGKGTVYLHFRSKDALFLTVLLREQRKIVQHLADRMDADPRTVLPGATMRLLYEQLVSVPVARSVYLGDAEVLGRLAHEAGGTLGELAAARADAVRQHIHLLGAAGCLRPGLPPDSALYAFAATASGFLLVDGFGYGDLVPDVEERSALLEQTIAAAVQAPDPPAAELARIAPEIAQRYRSLLVHVDQEWRRRVR</sequence>
<evidence type="ECO:0000256" key="3">
    <source>
        <dbReference type="ARBA" id="ARBA00023163"/>
    </source>
</evidence>
<name>A0A543E0A3_9PSEU</name>
<reference evidence="6 7" key="1">
    <citation type="submission" date="2019-06" db="EMBL/GenBank/DDBJ databases">
        <title>Sequencing the genomes of 1000 actinobacteria strains.</title>
        <authorList>
            <person name="Klenk H.-P."/>
        </authorList>
    </citation>
    <scope>NUCLEOTIDE SEQUENCE [LARGE SCALE GENOMIC DNA]</scope>
    <source>
        <strain evidence="6 7">DSM 45301</strain>
    </source>
</reference>
<dbReference type="OrthoDB" id="3682047at2"/>
<dbReference type="PROSITE" id="PS50977">
    <property type="entry name" value="HTH_TETR_2"/>
    <property type="match status" value="1"/>
</dbReference>
<dbReference type="SUPFAM" id="SSF46689">
    <property type="entry name" value="Homeodomain-like"/>
    <property type="match status" value="1"/>
</dbReference>
<dbReference type="PRINTS" id="PR00455">
    <property type="entry name" value="HTHTETR"/>
</dbReference>
<dbReference type="InterPro" id="IPR023772">
    <property type="entry name" value="DNA-bd_HTH_TetR-type_CS"/>
</dbReference>
<accession>A0A543E0A3</accession>
<dbReference type="Pfam" id="PF00440">
    <property type="entry name" value="TetR_N"/>
    <property type="match status" value="1"/>
</dbReference>
<keyword evidence="7" id="KW-1185">Reference proteome</keyword>
<dbReference type="PANTHER" id="PTHR30055:SF234">
    <property type="entry name" value="HTH-TYPE TRANSCRIPTIONAL REGULATOR BETI"/>
    <property type="match status" value="1"/>
</dbReference>
<feature type="DNA-binding region" description="H-T-H motif" evidence="4">
    <location>
        <begin position="31"/>
        <end position="50"/>
    </location>
</feature>
<dbReference type="GO" id="GO:0003700">
    <property type="term" value="F:DNA-binding transcription factor activity"/>
    <property type="evidence" value="ECO:0007669"/>
    <property type="project" value="TreeGrafter"/>
</dbReference>
<evidence type="ECO:0000256" key="2">
    <source>
        <dbReference type="ARBA" id="ARBA00023125"/>
    </source>
</evidence>
<dbReference type="RefSeq" id="WP_142050039.1">
    <property type="nucleotide sequence ID" value="NZ_VFPA01000001.1"/>
</dbReference>
<keyword evidence="3" id="KW-0804">Transcription</keyword>
<keyword evidence="1" id="KW-0805">Transcription regulation</keyword>
<dbReference type="Gene3D" id="1.10.357.10">
    <property type="entry name" value="Tetracycline Repressor, domain 2"/>
    <property type="match status" value="1"/>
</dbReference>
<organism evidence="6 7">
    <name type="scientific">Pseudonocardia kunmingensis</name>
    <dbReference type="NCBI Taxonomy" id="630975"/>
    <lineage>
        <taxon>Bacteria</taxon>
        <taxon>Bacillati</taxon>
        <taxon>Actinomycetota</taxon>
        <taxon>Actinomycetes</taxon>
        <taxon>Pseudonocardiales</taxon>
        <taxon>Pseudonocardiaceae</taxon>
        <taxon>Pseudonocardia</taxon>
    </lineage>
</organism>
<protein>
    <submittedName>
        <fullName evidence="6">TetR family transcriptional regulator</fullName>
    </submittedName>
</protein>
<dbReference type="GO" id="GO:0000976">
    <property type="term" value="F:transcription cis-regulatory region binding"/>
    <property type="evidence" value="ECO:0007669"/>
    <property type="project" value="TreeGrafter"/>
</dbReference>
<keyword evidence="2 4" id="KW-0238">DNA-binding</keyword>
<evidence type="ECO:0000313" key="6">
    <source>
        <dbReference type="EMBL" id="TQM14964.1"/>
    </source>
</evidence>
<dbReference type="InterPro" id="IPR050109">
    <property type="entry name" value="HTH-type_TetR-like_transc_reg"/>
</dbReference>
<dbReference type="Proteomes" id="UP000315677">
    <property type="component" value="Unassembled WGS sequence"/>
</dbReference>
<dbReference type="EMBL" id="VFPA01000001">
    <property type="protein sequence ID" value="TQM14964.1"/>
    <property type="molecule type" value="Genomic_DNA"/>
</dbReference>
<evidence type="ECO:0000256" key="1">
    <source>
        <dbReference type="ARBA" id="ARBA00023015"/>
    </source>
</evidence>
<evidence type="ECO:0000256" key="4">
    <source>
        <dbReference type="PROSITE-ProRule" id="PRU00335"/>
    </source>
</evidence>
<evidence type="ECO:0000259" key="5">
    <source>
        <dbReference type="PROSITE" id="PS50977"/>
    </source>
</evidence>
<dbReference type="InterPro" id="IPR001647">
    <property type="entry name" value="HTH_TetR"/>
</dbReference>
<dbReference type="InterPro" id="IPR009057">
    <property type="entry name" value="Homeodomain-like_sf"/>
</dbReference>
<feature type="domain" description="HTH tetR-type" evidence="5">
    <location>
        <begin position="8"/>
        <end position="68"/>
    </location>
</feature>
<dbReference type="AlphaFoldDB" id="A0A543E0A3"/>
<dbReference type="PANTHER" id="PTHR30055">
    <property type="entry name" value="HTH-TYPE TRANSCRIPTIONAL REGULATOR RUTR"/>
    <property type="match status" value="1"/>
</dbReference>
<comment type="caution">
    <text evidence="6">The sequence shown here is derived from an EMBL/GenBank/DDBJ whole genome shotgun (WGS) entry which is preliminary data.</text>
</comment>
<proteinExistence type="predicted"/>
<gene>
    <name evidence="6" type="ORF">FB558_1743</name>
</gene>
<evidence type="ECO:0000313" key="7">
    <source>
        <dbReference type="Proteomes" id="UP000315677"/>
    </source>
</evidence>